<keyword evidence="1" id="KW-0732">Signal</keyword>
<feature type="signal peptide" evidence="1">
    <location>
        <begin position="1"/>
        <end position="22"/>
    </location>
</feature>
<dbReference type="PANTHER" id="PTHR33361:SF16">
    <property type="entry name" value="DUF885 DOMAIN-CONTAINING PROTEIN"/>
    <property type="match status" value="1"/>
</dbReference>
<dbReference type="Pfam" id="PF05960">
    <property type="entry name" value="DUF885"/>
    <property type="match status" value="1"/>
</dbReference>
<comment type="caution">
    <text evidence="2">The sequence shown here is derived from an EMBL/GenBank/DDBJ whole genome shotgun (WGS) entry which is preliminary data.</text>
</comment>
<evidence type="ECO:0000313" key="3">
    <source>
        <dbReference type="Proteomes" id="UP001207742"/>
    </source>
</evidence>
<name>A0ABT3IR10_9BACT</name>
<accession>A0ABT3IR10</accession>
<evidence type="ECO:0000256" key="1">
    <source>
        <dbReference type="SAM" id="SignalP"/>
    </source>
</evidence>
<gene>
    <name evidence="2" type="ORF">OL497_20980</name>
</gene>
<organism evidence="2 3">
    <name type="scientific">Chitinophaga nivalis</name>
    <dbReference type="NCBI Taxonomy" id="2991709"/>
    <lineage>
        <taxon>Bacteria</taxon>
        <taxon>Pseudomonadati</taxon>
        <taxon>Bacteroidota</taxon>
        <taxon>Chitinophagia</taxon>
        <taxon>Chitinophagales</taxon>
        <taxon>Chitinophagaceae</taxon>
        <taxon>Chitinophaga</taxon>
    </lineage>
</organism>
<dbReference type="EMBL" id="JAPDNS010000002">
    <property type="protein sequence ID" value="MCW3486388.1"/>
    <property type="molecule type" value="Genomic_DNA"/>
</dbReference>
<dbReference type="RefSeq" id="WP_264733204.1">
    <property type="nucleotide sequence ID" value="NZ_JAPDNR010000001.1"/>
</dbReference>
<sequence length="596" mass="67789">MKRNAMLLYMSCLLLWLQIAQAQEPPNNTRLHQLFDDYYRERMPLFPTEATAAGYHQYDDQLAIEGAAPYLAATRSFYNKYLTALQAFDRKKLRKADRVSYDILVYTLQMGLEGLDLHLEYLPMNQFVSTPLELASFGSGNADQPFNTVQDYERWAKRMNAFPEWTDTCIANFNKGIRAGVVLPKALVMTMIPQLEALTVKDAAKNVFYLPLAKFPASFTTAEKQRLTGLYHQVIADKMIPAYEQLATYLKNIYLSAAQEKAGLYALPGGDRIYAYYLHYYTTAPELTPEQVYQTGLTEVARIRKEMEAIKTQVGFTGTLPAFFTHLKTNPALMPFKTPAEVLAAYRQIHDKIQPALAALFGRQPQTRFEIRRVEAFREAAMGGPFYVKGNPDEKRPATFYVPVPDATKINVTFYGMEATFIHEGVPGHHFQIALQQENKAIPAFRRQPTFSAYFEGWALYAESLGKQLHCYTDPYQQMGALNNEIHRAIRLVTDVAIHTGKMTRAEAIAYMMANEAISETIATAEVERYMALPGQALSYKTGEIKLMALRDKLARQMGPRFHLKDFHDALLAYGDMPLKVLEEYMNDWARTSTGR</sequence>
<dbReference type="Proteomes" id="UP001207742">
    <property type="component" value="Unassembled WGS sequence"/>
</dbReference>
<protein>
    <submittedName>
        <fullName evidence="2">DUF885 domain-containing protein</fullName>
    </submittedName>
</protein>
<dbReference type="InterPro" id="IPR010281">
    <property type="entry name" value="DUF885"/>
</dbReference>
<dbReference type="PANTHER" id="PTHR33361">
    <property type="entry name" value="GLR0591 PROTEIN"/>
    <property type="match status" value="1"/>
</dbReference>
<keyword evidence="3" id="KW-1185">Reference proteome</keyword>
<proteinExistence type="predicted"/>
<evidence type="ECO:0000313" key="2">
    <source>
        <dbReference type="EMBL" id="MCW3486388.1"/>
    </source>
</evidence>
<feature type="chain" id="PRO_5046822201" evidence="1">
    <location>
        <begin position="23"/>
        <end position="596"/>
    </location>
</feature>
<reference evidence="2 3" key="1">
    <citation type="submission" date="2022-10" db="EMBL/GenBank/DDBJ databases">
        <title>Chitinophaga nivalis PC15 sp. nov., isolated from Pyeongchang county, South Korea.</title>
        <authorList>
            <person name="Trinh H.N."/>
        </authorList>
    </citation>
    <scope>NUCLEOTIDE SEQUENCE [LARGE SCALE GENOMIC DNA]</scope>
    <source>
        <strain evidence="2 3">PC14</strain>
    </source>
</reference>